<dbReference type="SUPFAM" id="SSF53335">
    <property type="entry name" value="S-adenosyl-L-methionine-dependent methyltransferases"/>
    <property type="match status" value="1"/>
</dbReference>
<gene>
    <name evidence="1" type="ORF">ACFOOQ_22430</name>
</gene>
<reference evidence="2" key="1">
    <citation type="journal article" date="2019" name="Int. J. Syst. Evol. Microbiol.">
        <title>The Global Catalogue of Microorganisms (GCM) 10K type strain sequencing project: providing services to taxonomists for standard genome sequencing and annotation.</title>
        <authorList>
            <consortium name="The Broad Institute Genomics Platform"/>
            <consortium name="The Broad Institute Genome Sequencing Center for Infectious Disease"/>
            <person name="Wu L."/>
            <person name="Ma J."/>
        </authorList>
    </citation>
    <scope>NUCLEOTIDE SEQUENCE [LARGE SCALE GENOMIC DNA]</scope>
    <source>
        <strain evidence="2">KCTC 42182</strain>
    </source>
</reference>
<name>A0ABV7VM96_9PROT</name>
<dbReference type="Gene3D" id="3.40.50.150">
    <property type="entry name" value="Vaccinia Virus protein VP39"/>
    <property type="match status" value="1"/>
</dbReference>
<dbReference type="PANTHER" id="PTHR43861">
    <property type="entry name" value="TRANS-ACONITATE 2-METHYLTRANSFERASE-RELATED"/>
    <property type="match status" value="1"/>
</dbReference>
<keyword evidence="1" id="KW-0808">Transferase</keyword>
<dbReference type="Proteomes" id="UP001595711">
    <property type="component" value="Unassembled WGS sequence"/>
</dbReference>
<dbReference type="PANTHER" id="PTHR43861:SF6">
    <property type="entry name" value="METHYLTRANSFERASE TYPE 11"/>
    <property type="match status" value="1"/>
</dbReference>
<proteinExistence type="predicted"/>
<dbReference type="CDD" id="cd02440">
    <property type="entry name" value="AdoMet_MTases"/>
    <property type="match status" value="1"/>
</dbReference>
<dbReference type="InterPro" id="IPR029063">
    <property type="entry name" value="SAM-dependent_MTases_sf"/>
</dbReference>
<dbReference type="GO" id="GO:0102208">
    <property type="term" value="F:2-polyprenyl-6-hydroxyphenol methylase activity"/>
    <property type="evidence" value="ECO:0007669"/>
    <property type="project" value="UniProtKB-EC"/>
</dbReference>
<accession>A0ABV7VM96</accession>
<dbReference type="EC" id="2.1.1.222" evidence="1"/>
<protein>
    <submittedName>
        <fullName evidence="1">Class I SAM-dependent methyltransferase</fullName>
        <ecNumber evidence="1">2.1.1.222</ecNumber>
        <ecNumber evidence="1">2.1.1.64</ecNumber>
    </submittedName>
</protein>
<dbReference type="GO" id="GO:0061542">
    <property type="term" value="F:3-demethylubiquinol 3-O-methyltransferase activity"/>
    <property type="evidence" value="ECO:0007669"/>
    <property type="project" value="UniProtKB-EC"/>
</dbReference>
<keyword evidence="2" id="KW-1185">Reference proteome</keyword>
<comment type="caution">
    <text evidence="1">The sequence shown here is derived from an EMBL/GenBank/DDBJ whole genome shotgun (WGS) entry which is preliminary data.</text>
</comment>
<organism evidence="1 2">
    <name type="scientific">Ferrovibrio xuzhouensis</name>
    <dbReference type="NCBI Taxonomy" id="1576914"/>
    <lineage>
        <taxon>Bacteria</taxon>
        <taxon>Pseudomonadati</taxon>
        <taxon>Pseudomonadota</taxon>
        <taxon>Alphaproteobacteria</taxon>
        <taxon>Rhodospirillales</taxon>
        <taxon>Rhodospirillaceae</taxon>
        <taxon>Ferrovibrio</taxon>
    </lineage>
</organism>
<dbReference type="EMBL" id="JBHRYJ010000008">
    <property type="protein sequence ID" value="MFC3678319.1"/>
    <property type="molecule type" value="Genomic_DNA"/>
</dbReference>
<evidence type="ECO:0000313" key="1">
    <source>
        <dbReference type="EMBL" id="MFC3678319.1"/>
    </source>
</evidence>
<sequence>MMTTPRLMESDLPALYSQYYPRASVDYESMEREANLVVQPRAAFRRWLSGTDNQGHYLARAGQTVLDIGSGACLSLLEMKLVDVEGYGVETDPNVRAIADKFGLNVHIGSIHDNPFPGKQFDLVVMNQVIEHIPEPGALLNVVKSRLKPDGRLILSFPNAGSLARLLSGRKWINWHVPYHQHHFSLKSFSRLASQHGYRVGRVRTVTPNLWTVLQIRALSEETREGQASGSWASGAAAHRQPTLAEWLWAVLKDRLRRGISMGLVAANRAVDAAGKGDSLVVELYPVN</sequence>
<dbReference type="GO" id="GO:0032259">
    <property type="term" value="P:methylation"/>
    <property type="evidence" value="ECO:0007669"/>
    <property type="project" value="UniProtKB-KW"/>
</dbReference>
<dbReference type="Pfam" id="PF13489">
    <property type="entry name" value="Methyltransf_23"/>
    <property type="match status" value="1"/>
</dbReference>
<dbReference type="EC" id="2.1.1.64" evidence="1"/>
<dbReference type="RefSeq" id="WP_379729943.1">
    <property type="nucleotide sequence ID" value="NZ_JBHRYJ010000008.1"/>
</dbReference>
<evidence type="ECO:0000313" key="2">
    <source>
        <dbReference type="Proteomes" id="UP001595711"/>
    </source>
</evidence>
<keyword evidence="1" id="KW-0489">Methyltransferase</keyword>